<feature type="compositionally biased region" description="Basic and acidic residues" evidence="1">
    <location>
        <begin position="963"/>
        <end position="975"/>
    </location>
</feature>
<comment type="caution">
    <text evidence="2">The sequence shown here is derived from an EMBL/GenBank/DDBJ whole genome shotgun (WGS) entry which is preliminary data.</text>
</comment>
<proteinExistence type="predicted"/>
<accession>A0A9P6SUM6</accession>
<gene>
    <name evidence="2" type="ORF">BGZ65_012620</name>
</gene>
<feature type="compositionally biased region" description="Low complexity" evidence="1">
    <location>
        <begin position="1061"/>
        <end position="1094"/>
    </location>
</feature>
<feature type="compositionally biased region" description="Polar residues" evidence="1">
    <location>
        <begin position="1196"/>
        <end position="1207"/>
    </location>
</feature>
<evidence type="ECO:0008006" key="4">
    <source>
        <dbReference type="Google" id="ProtNLM"/>
    </source>
</evidence>
<evidence type="ECO:0000313" key="3">
    <source>
        <dbReference type="Proteomes" id="UP000749646"/>
    </source>
</evidence>
<feature type="region of interest" description="Disordered" evidence="1">
    <location>
        <begin position="910"/>
        <end position="1136"/>
    </location>
</feature>
<dbReference type="EMBL" id="JAAAHW010000234">
    <property type="protein sequence ID" value="KAG0004821.1"/>
    <property type="molecule type" value="Genomic_DNA"/>
</dbReference>
<name>A0A9P6SUM6_9FUNG</name>
<evidence type="ECO:0000256" key="1">
    <source>
        <dbReference type="SAM" id="MobiDB-lite"/>
    </source>
</evidence>
<dbReference type="OrthoDB" id="2395649at2759"/>
<feature type="compositionally biased region" description="Basic and acidic residues" evidence="1">
    <location>
        <begin position="934"/>
        <end position="953"/>
    </location>
</feature>
<feature type="compositionally biased region" description="Low complexity" evidence="1">
    <location>
        <begin position="1163"/>
        <end position="1195"/>
    </location>
</feature>
<feature type="compositionally biased region" description="Acidic residues" evidence="1">
    <location>
        <begin position="910"/>
        <end position="933"/>
    </location>
</feature>
<feature type="region of interest" description="Disordered" evidence="1">
    <location>
        <begin position="1163"/>
        <end position="1211"/>
    </location>
</feature>
<reference evidence="2" key="1">
    <citation type="journal article" date="2020" name="Fungal Divers.">
        <title>Resolving the Mortierellaceae phylogeny through synthesis of multi-gene phylogenetics and phylogenomics.</title>
        <authorList>
            <person name="Vandepol N."/>
            <person name="Liber J."/>
            <person name="Desiro A."/>
            <person name="Na H."/>
            <person name="Kennedy M."/>
            <person name="Barry K."/>
            <person name="Grigoriev I.V."/>
            <person name="Miller A.N."/>
            <person name="O'Donnell K."/>
            <person name="Stajich J.E."/>
            <person name="Bonito G."/>
        </authorList>
    </citation>
    <scope>NUCLEOTIDE SEQUENCE</scope>
    <source>
        <strain evidence="2">MES-2147</strain>
    </source>
</reference>
<sequence length="1306" mass="145862">MLLHTDPNTNTDTQQLLVVSPILNDKMILDIDPNTNTDTQRLLIVSPIPNGTTTSTQRSPMSSDDDSVNLRAPLSVTCANKDQSGKFVWIDDDHPLKKENLSTSPKFVIANKLFHLRHGFRKDEFEQVILDDDISLDAIQELKLIQQPLTANFEFFVEQLQVMKTAAVATQFNHLVLLEGVVDKCARILERHQIFEQILELGPSQSEAIKALHGLVKASYKDTQELIDDWALLYHTLQEFVEHINSLTATTACAGDGAFSSKTNGKSPKLRRSLFSRKSTETCQIQISSKVYQYKRDVCDNWAAQMKSFEHLTQAYRTFADKTTEFALIKEVEALNWYCENFCSTFEQAKVEFMNTKQLSQLHYQIDYANFYKLLPKENALTTAKERQACPLRPLFTRDGNIVMVCFYNKTSYILQAANSEERDAWVECARQLNIEQPKPTDARREQDENEELKRCASEASFSISGKFKGNKFSLLKRLKSLRRSTISLSDGVGPTSEIDPDQLTRTEEEENARRMELGQPSLWEVRRLPLDLGVIPPLEHPIPFRRSHLYDDTVRIVDLTTGKTAPGEFGMGIEDRAAYSRDECALFAVLRPARLIPYNEIDRQRDDFFLCCKRLHKGEVMYVEPPYITDFYARSWLHPDMHIEFDPESRSVMIAKMYRIICSTSEIVTEFQKYHGWLMKNAKISPDNTFLCMDYRSHPLRIAKRIERAAVGATSASTCIAGSHPTGSTTSLASTETVVEVTDSKDLEAGRKYTELGECNIEFRRMSNALDALSVGFYNPATKRDMAVGVMVFDKSKVKATASSLGLNALSALGPSNGVNRVSRTEISLTLWQTDARTRPTFIKGRRVFETVKSKSLDVFKITGQCEALDELEDFMRDKSGTNCKVRDIKETFALIMVAFQDDVLDALEEDDEEERPGEAGCEGDGEEEKKEEEDRREAREGGPGGKGKDSEVEAPSEATDMLEKETQVKREDASPTSPLQNPPIVEPANNMFGVRMDGHLETVLEEDENEDNVEANSPGEAADPDGQDAATADTVANSTGTFRFKSRSALFGMDKNRQEQQQLQQQQQQQQQQQNEIAAVKADADATTASKTEGLQLPPISPSSFENLTADEELSGYLDTKSNSIEDQGGVDATASSSSVTSLMQLWASTASSVVQGLFSTSTSPISPPSTASALSSSPATSPTSYDTPASSTFSTCTDPSTIKNPDSEEKVARVTFDEARITVKPAPPHSSFILPSPEDTEVGVNDSGIVQATRYLSKKVHHADGGILPQEKNGDIEPGVDMEHHMPVKDLRKRWEQIYRMGI</sequence>
<feature type="compositionally biased region" description="Acidic residues" evidence="1">
    <location>
        <begin position="1005"/>
        <end position="1015"/>
    </location>
</feature>
<dbReference type="Proteomes" id="UP000749646">
    <property type="component" value="Unassembled WGS sequence"/>
</dbReference>
<keyword evidence="3" id="KW-1185">Reference proteome</keyword>
<feature type="region of interest" description="Disordered" evidence="1">
    <location>
        <begin position="47"/>
        <end position="67"/>
    </location>
</feature>
<organism evidence="2 3">
    <name type="scientific">Modicella reniformis</name>
    <dbReference type="NCBI Taxonomy" id="1440133"/>
    <lineage>
        <taxon>Eukaryota</taxon>
        <taxon>Fungi</taxon>
        <taxon>Fungi incertae sedis</taxon>
        <taxon>Mucoromycota</taxon>
        <taxon>Mortierellomycotina</taxon>
        <taxon>Mortierellomycetes</taxon>
        <taxon>Mortierellales</taxon>
        <taxon>Mortierellaceae</taxon>
        <taxon>Modicella</taxon>
    </lineage>
</organism>
<protein>
    <recommendedName>
        <fullName evidence="4">PH domain-containing protein</fullName>
    </recommendedName>
</protein>
<evidence type="ECO:0000313" key="2">
    <source>
        <dbReference type="EMBL" id="KAG0004821.1"/>
    </source>
</evidence>
<feature type="compositionally biased region" description="Polar residues" evidence="1">
    <location>
        <begin position="49"/>
        <end position="62"/>
    </location>
</feature>